<comment type="caution">
    <text evidence="9">Lacks conserved residue(s) required for the propagation of feature annotation.</text>
</comment>
<evidence type="ECO:0000256" key="1">
    <source>
        <dbReference type="ARBA" id="ARBA00004651"/>
    </source>
</evidence>
<feature type="transmembrane region" description="Helical" evidence="9">
    <location>
        <begin position="429"/>
        <end position="450"/>
    </location>
</feature>
<feature type="domain" description="SecDF P1 head subdomain" evidence="13">
    <location>
        <begin position="257"/>
        <end position="357"/>
    </location>
</feature>
<dbReference type="AlphaFoldDB" id="A0AA49JU47"/>
<evidence type="ECO:0000256" key="7">
    <source>
        <dbReference type="ARBA" id="ARBA00023010"/>
    </source>
</evidence>
<sequence length="542" mass="58816">MNSLKARLLVIAAMVIASAWALFPRTVEDRFQRDGVMVDTTYTRIPLKYGLDLRGGMHLALEIDESQQQVADVNDALERALRVIRSRIDEFGVAEPIVQRVGDRRIEVELPGIDDRERAIAVVQRSAYLRFQITDRTQALERVAPRLDQIAKARGLDVATGTSTGDSAQSSTLGGIFQTPTDSAAGDSATAPSDGPFRRYIAPGSLPGQYYVAQADVRRIERLLADSAIRNALPPGKVVRWGADSVSISTQWYRPLYVLDNRDIITGEYLVDAKPEQDPMEGAKVTFQLNNEGGRRFRNETGRNIGNNMAIVLDDKVMSAPVIQGAIGTRGQITMGGRDIQPAQDLALVLRAGALPVPLTVVETRTIGASLGADAIQAGIYSGIAAVLIVIVIMVGYYRFSGFLAVVGLFFYTMITLAILATFDATLTLPGIAGFVLSIGMAVDANFLVFERIREELDGGKSIRMAIDEGFDHAWSAIVDTHVTTALTAAILYQFGDGPVRGFAVTLLAGIIASLASAIFFVRTLYYVWLSQKKQAPTTLSI</sequence>
<dbReference type="InterPro" id="IPR055344">
    <property type="entry name" value="SecD_SecF_C_bact"/>
</dbReference>
<dbReference type="NCBIfam" id="TIGR00916">
    <property type="entry name" value="2A0604s01"/>
    <property type="match status" value="1"/>
</dbReference>
<dbReference type="InterPro" id="IPR048634">
    <property type="entry name" value="SecD_SecF_C"/>
</dbReference>
<keyword evidence="3 9" id="KW-1003">Cell membrane</keyword>
<dbReference type="RefSeq" id="WP_367887790.1">
    <property type="nucleotide sequence ID" value="NZ_CP130612.1"/>
</dbReference>
<feature type="transmembrane region" description="Helical" evidence="9">
    <location>
        <begin position="471"/>
        <end position="496"/>
    </location>
</feature>
<gene>
    <name evidence="9 14" type="primary">secD</name>
    <name evidence="14" type="ORF">Strain138_001389</name>
    <name evidence="15" type="ORF">Strain318_001389</name>
</gene>
<dbReference type="Pfam" id="PF21760">
    <property type="entry name" value="SecD_1st"/>
    <property type="match status" value="1"/>
</dbReference>
<evidence type="ECO:0000256" key="9">
    <source>
        <dbReference type="HAMAP-Rule" id="MF_01463"/>
    </source>
</evidence>
<dbReference type="SUPFAM" id="SSF82866">
    <property type="entry name" value="Multidrug efflux transporter AcrB transmembrane domain"/>
    <property type="match status" value="1"/>
</dbReference>
<evidence type="ECO:0000256" key="5">
    <source>
        <dbReference type="ARBA" id="ARBA00022927"/>
    </source>
</evidence>
<dbReference type="Pfam" id="PF02355">
    <property type="entry name" value="SecD_SecF_C"/>
    <property type="match status" value="1"/>
</dbReference>
<evidence type="ECO:0000256" key="4">
    <source>
        <dbReference type="ARBA" id="ARBA00022692"/>
    </source>
</evidence>
<proteinExistence type="inferred from homology"/>
<feature type="transmembrane region" description="Helical" evidence="9">
    <location>
        <begin position="502"/>
        <end position="526"/>
    </location>
</feature>
<feature type="transmembrane region" description="Helical" evidence="9">
    <location>
        <begin position="378"/>
        <end position="398"/>
    </location>
</feature>
<evidence type="ECO:0000256" key="6">
    <source>
        <dbReference type="ARBA" id="ARBA00022989"/>
    </source>
</evidence>
<name>A0AA49JU47_9BACT</name>
<dbReference type="HAMAP" id="MF_01463_B">
    <property type="entry name" value="SecD_B"/>
    <property type="match status" value="1"/>
</dbReference>
<evidence type="ECO:0000259" key="11">
    <source>
        <dbReference type="Pfam" id="PF02355"/>
    </source>
</evidence>
<dbReference type="KEGG" id="pspc:Strain318_001389"/>
<dbReference type="PANTHER" id="PTHR30081">
    <property type="entry name" value="PROTEIN-EXPORT MEMBRANE PROTEIN SEC"/>
    <property type="match status" value="1"/>
</dbReference>
<dbReference type="GO" id="GO:0015450">
    <property type="term" value="F:protein-transporting ATPase activity"/>
    <property type="evidence" value="ECO:0007669"/>
    <property type="project" value="InterPro"/>
</dbReference>
<keyword evidence="2 9" id="KW-0813">Transport</keyword>
<comment type="function">
    <text evidence="9">Part of the Sec protein translocase complex. Interacts with the SecYEG preprotein conducting channel. SecDF uses the proton motive force (PMF) to complete protein translocation after the ATP-dependent function of SecA.</text>
</comment>
<dbReference type="GO" id="GO:0006605">
    <property type="term" value="P:protein targeting"/>
    <property type="evidence" value="ECO:0007669"/>
    <property type="project" value="UniProtKB-UniRule"/>
</dbReference>
<dbReference type="EMBL" id="CP130612">
    <property type="protein sequence ID" value="WKW12115.1"/>
    <property type="molecule type" value="Genomic_DNA"/>
</dbReference>
<dbReference type="InterPro" id="IPR054384">
    <property type="entry name" value="SecDF_P1_head"/>
</dbReference>
<keyword evidence="4 9" id="KW-0812">Transmembrane</keyword>
<keyword evidence="6 9" id="KW-1133">Transmembrane helix</keyword>
<comment type="subcellular location">
    <subcellularLocation>
        <location evidence="1 9">Cell membrane</location>
        <topology evidence="1 9">Multi-pass membrane protein</topology>
    </subcellularLocation>
</comment>
<dbReference type="Gene3D" id="1.20.1640.10">
    <property type="entry name" value="Multidrug efflux transporter AcrB transmembrane domain"/>
    <property type="match status" value="1"/>
</dbReference>
<feature type="transmembrane region" description="Helical" evidence="9">
    <location>
        <begin position="403"/>
        <end position="423"/>
    </location>
</feature>
<evidence type="ECO:0000259" key="13">
    <source>
        <dbReference type="Pfam" id="PF22599"/>
    </source>
</evidence>
<evidence type="ECO:0000256" key="8">
    <source>
        <dbReference type="ARBA" id="ARBA00023136"/>
    </source>
</evidence>
<dbReference type="InterPro" id="IPR022813">
    <property type="entry name" value="SecD/SecF_arch_bac"/>
</dbReference>
<dbReference type="Gene3D" id="3.30.1360.200">
    <property type="match status" value="1"/>
</dbReference>
<dbReference type="PANTHER" id="PTHR30081:SF1">
    <property type="entry name" value="PROTEIN TRANSLOCASE SUBUNIT SECD"/>
    <property type="match status" value="1"/>
</dbReference>
<dbReference type="GO" id="GO:0065002">
    <property type="term" value="P:intracellular protein transmembrane transport"/>
    <property type="evidence" value="ECO:0007669"/>
    <property type="project" value="UniProtKB-UniRule"/>
</dbReference>
<dbReference type="InterPro" id="IPR001036">
    <property type="entry name" value="Acrflvin-R"/>
</dbReference>
<feature type="region of interest" description="Disordered" evidence="10">
    <location>
        <begin position="159"/>
        <end position="197"/>
    </location>
</feature>
<dbReference type="EMBL" id="CP130613">
    <property type="protein sequence ID" value="WKW15024.1"/>
    <property type="molecule type" value="Genomic_DNA"/>
</dbReference>
<evidence type="ECO:0000256" key="3">
    <source>
        <dbReference type="ARBA" id="ARBA00022475"/>
    </source>
</evidence>
<evidence type="ECO:0000313" key="14">
    <source>
        <dbReference type="EMBL" id="WKW12115.1"/>
    </source>
</evidence>
<keyword evidence="7 9" id="KW-0811">Translocation</keyword>
<dbReference type="NCBIfam" id="TIGR01129">
    <property type="entry name" value="secD"/>
    <property type="match status" value="1"/>
</dbReference>
<keyword evidence="8 9" id="KW-0472">Membrane</keyword>
<dbReference type="InterPro" id="IPR005791">
    <property type="entry name" value="SecD"/>
</dbReference>
<comment type="subunit">
    <text evidence="9">Forms a complex with SecF. Part of the essential Sec protein translocation apparatus which comprises SecA, SecYEG and auxiliary proteins SecDF. Other proteins may also be involved.</text>
</comment>
<keyword evidence="16" id="KW-1185">Reference proteome</keyword>
<evidence type="ECO:0000259" key="12">
    <source>
        <dbReference type="Pfam" id="PF21760"/>
    </source>
</evidence>
<dbReference type="Pfam" id="PF22599">
    <property type="entry name" value="SecDF_P1_head"/>
    <property type="match status" value="1"/>
</dbReference>
<dbReference type="Proteomes" id="UP001229955">
    <property type="component" value="Chromosome"/>
</dbReference>
<dbReference type="PRINTS" id="PR00702">
    <property type="entry name" value="ACRIFLAVINRP"/>
</dbReference>
<feature type="domain" description="Protein translocase subunit SecDF P1" evidence="12">
    <location>
        <begin position="78"/>
        <end position="135"/>
    </location>
</feature>
<accession>A0AA49JU47</accession>
<organism evidence="14">
    <name type="scientific">Pseudogemmatithrix spongiicola</name>
    <dbReference type="NCBI Taxonomy" id="3062599"/>
    <lineage>
        <taxon>Bacteria</taxon>
        <taxon>Pseudomonadati</taxon>
        <taxon>Gemmatimonadota</taxon>
        <taxon>Gemmatimonadia</taxon>
        <taxon>Gemmatimonadales</taxon>
        <taxon>Gemmatimonadaceae</taxon>
        <taxon>Pseudogemmatithrix</taxon>
    </lineage>
</organism>
<reference evidence="14" key="1">
    <citation type="submission" date="2023-07" db="EMBL/GenBank/DDBJ databases">
        <authorList>
            <person name="Haufschild T."/>
            <person name="Kallscheuer N."/>
            <person name="Hammer J."/>
            <person name="Kohn T."/>
            <person name="Kabuu M."/>
            <person name="Jogler M."/>
            <person name="Wohfarth N."/>
            <person name="Heuer A."/>
            <person name="Rohde M."/>
            <person name="van Teeseling M.C.F."/>
            <person name="Jogler C."/>
        </authorList>
    </citation>
    <scope>NUCLEOTIDE SEQUENCE</scope>
    <source>
        <strain evidence="14">Strain 138</strain>
        <strain evidence="15">Strain 318</strain>
    </source>
</reference>
<feature type="domain" description="Protein export membrane protein SecD/SecF C-terminal" evidence="11">
    <location>
        <begin position="361"/>
        <end position="529"/>
    </location>
</feature>
<dbReference type="Gene3D" id="3.30.70.3220">
    <property type="match status" value="1"/>
</dbReference>
<evidence type="ECO:0000313" key="15">
    <source>
        <dbReference type="EMBL" id="WKW15024.1"/>
    </source>
</evidence>
<comment type="similarity">
    <text evidence="9">Belongs to the SecD/SecF family. SecD subfamily.</text>
</comment>
<keyword evidence="5 9" id="KW-0653">Protein transport</keyword>
<dbReference type="InterPro" id="IPR048631">
    <property type="entry name" value="SecD_1st"/>
</dbReference>
<dbReference type="GO" id="GO:0043952">
    <property type="term" value="P:protein transport by the Sec complex"/>
    <property type="evidence" value="ECO:0007669"/>
    <property type="project" value="UniProtKB-UniRule"/>
</dbReference>
<dbReference type="FunFam" id="1.20.1640.10:FF:000004">
    <property type="entry name" value="Protein translocase subunit SecD"/>
    <property type="match status" value="1"/>
</dbReference>
<evidence type="ECO:0000313" key="16">
    <source>
        <dbReference type="Proteomes" id="UP001229955"/>
    </source>
</evidence>
<accession>A0AA49JZP5</accession>
<evidence type="ECO:0000256" key="10">
    <source>
        <dbReference type="SAM" id="MobiDB-lite"/>
    </source>
</evidence>
<evidence type="ECO:0000256" key="2">
    <source>
        <dbReference type="ARBA" id="ARBA00022448"/>
    </source>
</evidence>
<feature type="compositionally biased region" description="Polar residues" evidence="10">
    <location>
        <begin position="160"/>
        <end position="182"/>
    </location>
</feature>
<dbReference type="GO" id="GO:0005886">
    <property type="term" value="C:plasma membrane"/>
    <property type="evidence" value="ECO:0007669"/>
    <property type="project" value="UniProtKB-SubCell"/>
</dbReference>
<protein>
    <recommendedName>
        <fullName evidence="9">Protein translocase subunit SecD</fullName>
    </recommendedName>
</protein>